<dbReference type="EMBL" id="JACJMO010000002">
    <property type="protein sequence ID" value="MBM6856600.1"/>
    <property type="molecule type" value="Genomic_DNA"/>
</dbReference>
<comment type="caution">
    <text evidence="1">The sequence shown here is derived from an EMBL/GenBank/DDBJ whole genome shotgun (WGS) entry which is preliminary data.</text>
</comment>
<name>A0AA40ZRI9_9BACT</name>
<protein>
    <submittedName>
        <fullName evidence="1">Uncharacterized protein</fullName>
    </submittedName>
</protein>
<evidence type="ECO:0000313" key="2">
    <source>
        <dbReference type="Proteomes" id="UP000698924"/>
    </source>
</evidence>
<keyword evidence="2" id="KW-1185">Reference proteome</keyword>
<dbReference type="Proteomes" id="UP000698924">
    <property type="component" value="Unassembled WGS sequence"/>
</dbReference>
<reference evidence="1 2" key="1">
    <citation type="journal article" date="2021" name="Sci. Rep.">
        <title>The distribution of antibiotic resistance genes in chicken gut microbiota commensals.</title>
        <authorList>
            <person name="Juricova H."/>
            <person name="Matiasovicova J."/>
            <person name="Kubasova T."/>
            <person name="Cejkova D."/>
            <person name="Rychlik I."/>
        </authorList>
    </citation>
    <scope>NUCLEOTIDE SEQUENCE [LARGE SCALE GENOMIC DNA]</scope>
    <source>
        <strain evidence="1 2">An421</strain>
    </source>
</reference>
<proteinExistence type="predicted"/>
<accession>A0AA40ZRI9</accession>
<dbReference type="RefSeq" id="WP_204971070.1">
    <property type="nucleotide sequence ID" value="NZ_JAAZTS010000002.1"/>
</dbReference>
<evidence type="ECO:0000313" key="1">
    <source>
        <dbReference type="EMBL" id="MBM6856600.1"/>
    </source>
</evidence>
<organism evidence="1 2">
    <name type="scientific">Caecibacteroides pullorum</name>
    <dbReference type="NCBI Taxonomy" id="2725562"/>
    <lineage>
        <taxon>Bacteria</taxon>
        <taxon>Pseudomonadati</taxon>
        <taxon>Bacteroidota</taxon>
        <taxon>Bacteroidia</taxon>
        <taxon>Bacteroidales</taxon>
        <taxon>Bacteroidaceae</taxon>
        <taxon>Caecibacteroides</taxon>
    </lineage>
</organism>
<gene>
    <name evidence="1" type="ORF">H6D15_03135</name>
</gene>
<dbReference type="AlphaFoldDB" id="A0AA40ZRI9"/>
<sequence length="174" mass="19954">MKQINYKSDFKLFEKGELHTAPFEYEYSTTFGKSYKASYLDGVYTNCRLLDDGRLMVIFDNHGLPPGILRVTRRYYLTDNDYHDGICDLVSKDETGVILTAGKTDECEVEVQVPPHYMQGEQGDPGKDMTWDNMTEEQRAELVQEVTGNIEGTMITSTQLSDTEYEDLFDNTKK</sequence>